<accession>A0A227P3P1</accession>
<reference evidence="2 3" key="1">
    <citation type="submission" date="2016-11" db="EMBL/GenBank/DDBJ databases">
        <title>Whole genomes of Flavobacteriaceae.</title>
        <authorList>
            <person name="Stine C."/>
            <person name="Li C."/>
            <person name="Tadesse D."/>
        </authorList>
    </citation>
    <scope>NUCLEOTIDE SEQUENCE [LARGE SCALE GENOMIC DNA]</scope>
    <source>
        <strain evidence="2 3">DSM 24704</strain>
    </source>
</reference>
<feature type="transmembrane region" description="Helical" evidence="1">
    <location>
        <begin position="32"/>
        <end position="52"/>
    </location>
</feature>
<sequence length="213" mass="24909">MDDFLIYSGYFVLLVNLILYTYSFFRKEKANVFFIAYLAFLVVVQFSMELMYHLHMNNLFAVNIFFIGQMILLGLFFKSILKIKSQKLFINWSLLIMVLILAIQCYIDSGQFLKFNLFAITTTSLLSVVYALLHFYNMLTDDKEYYYVTVGASSYLLVSTVLFLVGNLTIGLSDELKLMTWNLNAFFVVAYQLFILYEWMVSFKTKKVINTTV</sequence>
<comment type="caution">
    <text evidence="2">The sequence shown here is derived from an EMBL/GenBank/DDBJ whole genome shotgun (WGS) entry which is preliminary data.</text>
</comment>
<proteinExistence type="predicted"/>
<feature type="transmembrane region" description="Helical" evidence="1">
    <location>
        <begin position="58"/>
        <end position="77"/>
    </location>
</feature>
<dbReference type="EMBL" id="MUGS01000030">
    <property type="protein sequence ID" value="OXG04519.1"/>
    <property type="molecule type" value="Genomic_DNA"/>
</dbReference>
<name>A0A227P3P1_9FLAO</name>
<evidence type="ECO:0000313" key="2">
    <source>
        <dbReference type="EMBL" id="OXG04519.1"/>
    </source>
</evidence>
<organism evidence="2 3">
    <name type="scientific">Flavobacterium araucananum</name>
    <dbReference type="NCBI Taxonomy" id="946678"/>
    <lineage>
        <taxon>Bacteria</taxon>
        <taxon>Pseudomonadati</taxon>
        <taxon>Bacteroidota</taxon>
        <taxon>Flavobacteriia</taxon>
        <taxon>Flavobacteriales</taxon>
        <taxon>Flavobacteriaceae</taxon>
        <taxon>Flavobacterium</taxon>
    </lineage>
</organism>
<feature type="transmembrane region" description="Helical" evidence="1">
    <location>
        <begin position="113"/>
        <end position="133"/>
    </location>
</feature>
<feature type="transmembrane region" description="Helical" evidence="1">
    <location>
        <begin position="178"/>
        <end position="197"/>
    </location>
</feature>
<dbReference type="Proteomes" id="UP000214684">
    <property type="component" value="Unassembled WGS sequence"/>
</dbReference>
<feature type="transmembrane region" description="Helical" evidence="1">
    <location>
        <begin position="145"/>
        <end position="166"/>
    </location>
</feature>
<gene>
    <name evidence="2" type="ORF">B0A64_15140</name>
</gene>
<evidence type="ECO:0008006" key="4">
    <source>
        <dbReference type="Google" id="ProtNLM"/>
    </source>
</evidence>
<feature type="transmembrane region" description="Helical" evidence="1">
    <location>
        <begin position="6"/>
        <end position="25"/>
    </location>
</feature>
<protein>
    <recommendedName>
        <fullName evidence="4">YhhN-like protein</fullName>
    </recommendedName>
</protein>
<keyword evidence="1" id="KW-0472">Membrane</keyword>
<feature type="transmembrane region" description="Helical" evidence="1">
    <location>
        <begin position="89"/>
        <end position="107"/>
    </location>
</feature>
<dbReference type="AlphaFoldDB" id="A0A227P3P1"/>
<keyword evidence="1" id="KW-1133">Transmembrane helix</keyword>
<evidence type="ECO:0000313" key="3">
    <source>
        <dbReference type="Proteomes" id="UP000214684"/>
    </source>
</evidence>
<evidence type="ECO:0000256" key="1">
    <source>
        <dbReference type="SAM" id="Phobius"/>
    </source>
</evidence>
<keyword evidence="3" id="KW-1185">Reference proteome</keyword>
<keyword evidence="1" id="KW-0812">Transmembrane</keyword>